<keyword evidence="2" id="KW-1185">Reference proteome</keyword>
<sequence length="90" mass="10130">MKNSFRLGQVCATQGAITLSDNNPTLLRSLLRRHASGDWGELCDNDKQANDDAILNGDRILSSYQLNGENIWIITEHDRTVTTILLPKEY</sequence>
<gene>
    <name evidence="1" type="ORF">C9J52_20030</name>
</gene>
<dbReference type="EMBL" id="PYOP01000065">
    <property type="protein sequence ID" value="PSW89907.1"/>
    <property type="molecule type" value="Genomic_DNA"/>
</dbReference>
<protein>
    <recommendedName>
        <fullName evidence="3">Type I restriction endonuclease subunit M</fullName>
    </recommendedName>
</protein>
<reference evidence="1 2" key="1">
    <citation type="submission" date="2018-03" db="EMBL/GenBank/DDBJ databases">
        <title>Whole genome sequencing of Histamine producing bacteria.</title>
        <authorList>
            <person name="Butler K."/>
        </authorList>
    </citation>
    <scope>NUCLEOTIDE SEQUENCE [LARGE SCALE GENOMIC DNA]</scope>
    <source>
        <strain evidence="1 2">ATCC 51761</strain>
    </source>
</reference>
<name>A0ABX5GM57_9GAMM</name>
<proteinExistence type="predicted"/>
<evidence type="ECO:0000313" key="2">
    <source>
        <dbReference type="Proteomes" id="UP000241190"/>
    </source>
</evidence>
<evidence type="ECO:0000313" key="1">
    <source>
        <dbReference type="EMBL" id="PSW89907.1"/>
    </source>
</evidence>
<accession>A0ABX5GM57</accession>
<dbReference type="Proteomes" id="UP000241190">
    <property type="component" value="Unassembled WGS sequence"/>
</dbReference>
<comment type="caution">
    <text evidence="1">The sequence shown here is derived from an EMBL/GenBank/DDBJ whole genome shotgun (WGS) entry which is preliminary data.</text>
</comment>
<evidence type="ECO:0008006" key="3">
    <source>
        <dbReference type="Google" id="ProtNLM"/>
    </source>
</evidence>
<dbReference type="RefSeq" id="WP_045036725.1">
    <property type="nucleotide sequence ID" value="NZ_JZSR01000012.1"/>
</dbReference>
<organism evidence="1 2">
    <name type="scientific">Photobacterium iliopiscarium</name>
    <dbReference type="NCBI Taxonomy" id="56192"/>
    <lineage>
        <taxon>Bacteria</taxon>
        <taxon>Pseudomonadati</taxon>
        <taxon>Pseudomonadota</taxon>
        <taxon>Gammaproteobacteria</taxon>
        <taxon>Vibrionales</taxon>
        <taxon>Vibrionaceae</taxon>
        <taxon>Photobacterium</taxon>
    </lineage>
</organism>